<dbReference type="InterPro" id="IPR024083">
    <property type="entry name" value="Fumarase/histidase_N"/>
</dbReference>
<evidence type="ECO:0000259" key="8">
    <source>
        <dbReference type="Pfam" id="PF10415"/>
    </source>
</evidence>
<evidence type="ECO:0000256" key="1">
    <source>
        <dbReference type="ARBA" id="ARBA00005596"/>
    </source>
</evidence>
<dbReference type="InterPro" id="IPR051546">
    <property type="entry name" value="Aspartate_Ammonia-Lyase"/>
</dbReference>
<dbReference type="FunFam" id="1.10.40.30:FF:000002">
    <property type="entry name" value="Fumarate hydratase class II"/>
    <property type="match status" value="1"/>
</dbReference>
<dbReference type="SUPFAM" id="SSF48557">
    <property type="entry name" value="L-aspartase-like"/>
    <property type="match status" value="1"/>
</dbReference>
<dbReference type="GO" id="GO:0008797">
    <property type="term" value="F:aspartate ammonia-lyase activity"/>
    <property type="evidence" value="ECO:0007669"/>
    <property type="project" value="UniProtKB-UniRule"/>
</dbReference>
<accession>A0A853ID08</accession>
<dbReference type="GO" id="GO:0005829">
    <property type="term" value="C:cytosol"/>
    <property type="evidence" value="ECO:0007669"/>
    <property type="project" value="TreeGrafter"/>
</dbReference>
<dbReference type="PROSITE" id="PS00163">
    <property type="entry name" value="FUMARATE_LYASES"/>
    <property type="match status" value="1"/>
</dbReference>
<gene>
    <name evidence="9" type="primary">aspA</name>
    <name evidence="9" type="ORF">H0A36_15425</name>
</gene>
<dbReference type="EMBL" id="JACCKB010000025">
    <property type="protein sequence ID" value="NYZ67407.1"/>
    <property type="molecule type" value="Genomic_DNA"/>
</dbReference>
<reference evidence="9 10" key="1">
    <citation type="submission" date="2020-07" db="EMBL/GenBank/DDBJ databases">
        <title>Endozoicomonas sp. nov., isolated from sediment.</title>
        <authorList>
            <person name="Gu T."/>
        </authorList>
    </citation>
    <scope>NUCLEOTIDE SEQUENCE [LARGE SCALE GENOMIC DNA]</scope>
    <source>
        <strain evidence="9 10">SM1973</strain>
    </source>
</reference>
<evidence type="ECO:0000256" key="2">
    <source>
        <dbReference type="ARBA" id="ARBA00012992"/>
    </source>
</evidence>
<dbReference type="InterPro" id="IPR020557">
    <property type="entry name" value="Fumarate_lyase_CS"/>
</dbReference>
<protein>
    <recommendedName>
        <fullName evidence="3 5">Aspartate ammonia-lyase</fullName>
        <shortName evidence="6">Aspartase</shortName>
        <ecNumber evidence="2 5">4.3.1.1</ecNumber>
    </recommendedName>
</protein>
<dbReference type="InterPro" id="IPR022761">
    <property type="entry name" value="Fumarate_lyase_N"/>
</dbReference>
<dbReference type="InterPro" id="IPR004708">
    <property type="entry name" value="ApsA"/>
</dbReference>
<dbReference type="Gene3D" id="1.10.275.10">
    <property type="entry name" value="Fumarase/aspartase (N-terminal domain)"/>
    <property type="match status" value="1"/>
</dbReference>
<dbReference type="Pfam" id="PF00206">
    <property type="entry name" value="Lyase_1"/>
    <property type="match status" value="1"/>
</dbReference>
<dbReference type="RefSeq" id="WP_180569431.1">
    <property type="nucleotide sequence ID" value="NZ_JACCKB010000025.1"/>
</dbReference>
<comment type="catalytic activity">
    <reaction evidence="6">
        <text>L-aspartate = fumarate + NH4(+)</text>
        <dbReference type="Rhea" id="RHEA:16601"/>
        <dbReference type="ChEBI" id="CHEBI:28938"/>
        <dbReference type="ChEBI" id="CHEBI:29806"/>
        <dbReference type="ChEBI" id="CHEBI:29991"/>
        <dbReference type="EC" id="4.3.1.1"/>
    </reaction>
</comment>
<dbReference type="EC" id="4.3.1.1" evidence="2 5"/>
<dbReference type="PANTHER" id="PTHR42696:SF2">
    <property type="entry name" value="ASPARTATE AMMONIA-LYASE"/>
    <property type="match status" value="1"/>
</dbReference>
<proteinExistence type="inferred from homology"/>
<dbReference type="PRINTS" id="PR00149">
    <property type="entry name" value="FUMRATELYASE"/>
</dbReference>
<evidence type="ECO:0000256" key="4">
    <source>
        <dbReference type="ARBA" id="ARBA00023239"/>
    </source>
</evidence>
<dbReference type="Gene3D" id="1.20.200.10">
    <property type="entry name" value="Fumarase/aspartase (Central domain)"/>
    <property type="match status" value="1"/>
</dbReference>
<dbReference type="NCBIfam" id="TIGR00839">
    <property type="entry name" value="aspA"/>
    <property type="match status" value="1"/>
</dbReference>
<dbReference type="AlphaFoldDB" id="A0A853ID08"/>
<evidence type="ECO:0000259" key="7">
    <source>
        <dbReference type="Pfam" id="PF00206"/>
    </source>
</evidence>
<comment type="similarity">
    <text evidence="1 6">Belongs to the class-II fumarase/aspartase family. Aspartase subfamily.</text>
</comment>
<evidence type="ECO:0000313" key="9">
    <source>
        <dbReference type="EMBL" id="NYZ67407.1"/>
    </source>
</evidence>
<evidence type="ECO:0000256" key="3">
    <source>
        <dbReference type="ARBA" id="ARBA00016146"/>
    </source>
</evidence>
<dbReference type="GO" id="GO:0006531">
    <property type="term" value="P:aspartate metabolic process"/>
    <property type="evidence" value="ECO:0007669"/>
    <property type="project" value="InterPro"/>
</dbReference>
<dbReference type="Proteomes" id="UP000569732">
    <property type="component" value="Unassembled WGS sequence"/>
</dbReference>
<keyword evidence="10" id="KW-1185">Reference proteome</keyword>
<sequence>MNTDSANNNDYRVEYDLLGSKKIPQDVYYGIQTQRAIENFQITGVPISHYPSLITSMAMVKKAAAQANQTLKHLSDTKANAIVQACDEIIAGQWHEYFVVDMIQGGAGTSTNMNANEVIANRALEILGHPRGAYTHLHPNTDVNMSQSTNDVYPTAVRLAIILRHSELALAAQNLKHSLKQKGEEFKDVIKMGRTQLQDAVPMSLGQEFNAYATTIDEDVKLIKGLADLFKEINLGGTAIGTGINADPGYGKLAIDYLANISSVPLVQASDLVEATSDMGAFVLFSSMLKRYSIKLSKICNDLRLLSSGPLAGLNEINLPQMQPGSSIMPGKVNPVIPEAVNQVAFDVIGNDLSISMAAEAGQLQLNVMEPLIVYKVMQSIESLINASTMLSEKCITGITANREKCRDYVNNSVGIVTALNPYIGYENASRIAKTALKSGRRVIDLVLEEGLLDETQLKEILKPENMLNPSALQLK</sequence>
<evidence type="ECO:0000256" key="6">
    <source>
        <dbReference type="RuleBase" id="RU362017"/>
    </source>
</evidence>
<dbReference type="FunFam" id="1.10.275.10:FF:000001">
    <property type="entry name" value="Fumarate hydratase, mitochondrial"/>
    <property type="match status" value="1"/>
</dbReference>
<organism evidence="9 10">
    <name type="scientific">Spartinivicinus marinus</name>
    <dbReference type="NCBI Taxonomy" id="2994442"/>
    <lineage>
        <taxon>Bacteria</taxon>
        <taxon>Pseudomonadati</taxon>
        <taxon>Pseudomonadota</taxon>
        <taxon>Gammaproteobacteria</taxon>
        <taxon>Oceanospirillales</taxon>
        <taxon>Zooshikellaceae</taxon>
        <taxon>Spartinivicinus</taxon>
    </lineage>
</organism>
<dbReference type="CDD" id="cd01357">
    <property type="entry name" value="Aspartase"/>
    <property type="match status" value="1"/>
</dbReference>
<dbReference type="NCBIfam" id="NF008909">
    <property type="entry name" value="PRK12273.1"/>
    <property type="match status" value="1"/>
</dbReference>
<dbReference type="GO" id="GO:0006099">
    <property type="term" value="P:tricarboxylic acid cycle"/>
    <property type="evidence" value="ECO:0007669"/>
    <property type="project" value="InterPro"/>
</dbReference>
<feature type="domain" description="Fumarate lyase N-terminal" evidence="7">
    <location>
        <begin position="20"/>
        <end position="350"/>
    </location>
</feature>
<dbReference type="PANTHER" id="PTHR42696">
    <property type="entry name" value="ASPARTATE AMMONIA-LYASE"/>
    <property type="match status" value="1"/>
</dbReference>
<keyword evidence="4 6" id="KW-0456">Lyase</keyword>
<dbReference type="FunFam" id="1.20.200.10:FF:000001">
    <property type="entry name" value="Fumarate hydratase, mitochondrial"/>
    <property type="match status" value="1"/>
</dbReference>
<evidence type="ECO:0000256" key="5">
    <source>
        <dbReference type="NCBIfam" id="TIGR00839"/>
    </source>
</evidence>
<dbReference type="InterPro" id="IPR000362">
    <property type="entry name" value="Fumarate_lyase_fam"/>
</dbReference>
<name>A0A853ID08_9GAMM</name>
<feature type="domain" description="Fumarase C C-terminal" evidence="8">
    <location>
        <begin position="416"/>
        <end position="468"/>
    </location>
</feature>
<dbReference type="InterPro" id="IPR008948">
    <property type="entry name" value="L-Aspartase-like"/>
</dbReference>
<dbReference type="InterPro" id="IPR018951">
    <property type="entry name" value="Fumarase_C_C"/>
</dbReference>
<dbReference type="Gene3D" id="1.10.40.30">
    <property type="entry name" value="Fumarase/aspartase (C-terminal domain)"/>
    <property type="match status" value="1"/>
</dbReference>
<evidence type="ECO:0000313" key="10">
    <source>
        <dbReference type="Proteomes" id="UP000569732"/>
    </source>
</evidence>
<comment type="caution">
    <text evidence="9">The sequence shown here is derived from an EMBL/GenBank/DDBJ whole genome shotgun (WGS) entry which is preliminary data.</text>
</comment>
<dbReference type="Pfam" id="PF10415">
    <property type="entry name" value="FumaraseC_C"/>
    <property type="match status" value="1"/>
</dbReference>